<comment type="similarity">
    <text evidence="2 6">Belongs to the acyl-CoA dehydrogenase family.</text>
</comment>
<dbReference type="PANTHER" id="PTHR43884:SF20">
    <property type="entry name" value="ACYL-COA DEHYDROGENASE FADE28"/>
    <property type="match status" value="1"/>
</dbReference>
<evidence type="ECO:0000256" key="2">
    <source>
        <dbReference type="ARBA" id="ARBA00009347"/>
    </source>
</evidence>
<gene>
    <name evidence="10" type="ORF">MPUL_13980</name>
</gene>
<accession>A0A7I7UGQ1</accession>
<feature type="domain" description="Acyl-CoA dehydrogenase/oxidase N-terminal" evidence="9">
    <location>
        <begin position="22"/>
        <end position="135"/>
    </location>
</feature>
<protein>
    <submittedName>
        <fullName evidence="10">Acyl-CoA dehydrogenase</fullName>
    </submittedName>
</protein>
<keyword evidence="5 6" id="KW-0560">Oxidoreductase</keyword>
<dbReference type="SUPFAM" id="SSF56645">
    <property type="entry name" value="Acyl-CoA dehydrogenase NM domain-like"/>
    <property type="match status" value="1"/>
</dbReference>
<evidence type="ECO:0000313" key="10">
    <source>
        <dbReference type="EMBL" id="BBY80240.1"/>
    </source>
</evidence>
<evidence type="ECO:0000256" key="3">
    <source>
        <dbReference type="ARBA" id="ARBA00022630"/>
    </source>
</evidence>
<dbReference type="InterPro" id="IPR036250">
    <property type="entry name" value="AcylCo_DH-like_C"/>
</dbReference>
<dbReference type="Gene3D" id="2.40.110.10">
    <property type="entry name" value="Butyryl-CoA Dehydrogenase, subunit A, domain 2"/>
    <property type="match status" value="1"/>
</dbReference>
<dbReference type="CDD" id="cd00567">
    <property type="entry name" value="ACAD"/>
    <property type="match status" value="1"/>
</dbReference>
<dbReference type="InterPro" id="IPR013786">
    <property type="entry name" value="AcylCoA_DH/ox_N"/>
</dbReference>
<keyword evidence="11" id="KW-1185">Reference proteome</keyword>
<dbReference type="Pfam" id="PF02770">
    <property type="entry name" value="Acyl-CoA_dh_M"/>
    <property type="match status" value="1"/>
</dbReference>
<dbReference type="PANTHER" id="PTHR43884">
    <property type="entry name" value="ACYL-COA DEHYDROGENASE"/>
    <property type="match status" value="1"/>
</dbReference>
<feature type="domain" description="Acyl-CoA oxidase/dehydrogenase middle" evidence="8">
    <location>
        <begin position="139"/>
        <end position="231"/>
    </location>
</feature>
<dbReference type="Pfam" id="PF02771">
    <property type="entry name" value="Acyl-CoA_dh_N"/>
    <property type="match status" value="1"/>
</dbReference>
<dbReference type="Proteomes" id="UP000467252">
    <property type="component" value="Chromosome"/>
</dbReference>
<keyword evidence="4 6" id="KW-0274">FAD</keyword>
<evidence type="ECO:0000256" key="5">
    <source>
        <dbReference type="ARBA" id="ARBA00023002"/>
    </source>
</evidence>
<dbReference type="InterPro" id="IPR006091">
    <property type="entry name" value="Acyl-CoA_Oxase/DH_mid-dom"/>
</dbReference>
<feature type="domain" description="Acyl-CoA dehydrogenase/oxidase C-terminal" evidence="7">
    <location>
        <begin position="243"/>
        <end position="392"/>
    </location>
</feature>
<evidence type="ECO:0000259" key="7">
    <source>
        <dbReference type="Pfam" id="PF00441"/>
    </source>
</evidence>
<evidence type="ECO:0000259" key="9">
    <source>
        <dbReference type="Pfam" id="PF02771"/>
    </source>
</evidence>
<dbReference type="GO" id="GO:0050660">
    <property type="term" value="F:flavin adenine dinucleotide binding"/>
    <property type="evidence" value="ECO:0007669"/>
    <property type="project" value="InterPro"/>
</dbReference>
<dbReference type="Pfam" id="PF00441">
    <property type="entry name" value="Acyl-CoA_dh_1"/>
    <property type="match status" value="1"/>
</dbReference>
<evidence type="ECO:0000313" key="11">
    <source>
        <dbReference type="Proteomes" id="UP000467252"/>
    </source>
</evidence>
<evidence type="ECO:0000259" key="8">
    <source>
        <dbReference type="Pfam" id="PF02770"/>
    </source>
</evidence>
<evidence type="ECO:0000256" key="4">
    <source>
        <dbReference type="ARBA" id="ARBA00022827"/>
    </source>
</evidence>
<dbReference type="InterPro" id="IPR009100">
    <property type="entry name" value="AcylCoA_DH/oxidase_NM_dom_sf"/>
</dbReference>
<reference evidence="10 11" key="1">
    <citation type="journal article" date="2019" name="Emerg. Microbes Infect.">
        <title>Comprehensive subspecies identification of 175 nontuberculous mycobacteria species based on 7547 genomic profiles.</title>
        <authorList>
            <person name="Matsumoto Y."/>
            <person name="Kinjo T."/>
            <person name="Motooka D."/>
            <person name="Nabeya D."/>
            <person name="Jung N."/>
            <person name="Uechi K."/>
            <person name="Horii T."/>
            <person name="Iida T."/>
            <person name="Fujita J."/>
            <person name="Nakamura S."/>
        </authorList>
    </citation>
    <scope>NUCLEOTIDE SEQUENCE [LARGE SCALE GENOMIC DNA]</scope>
    <source>
        <strain evidence="10 11">JCM 6370</strain>
    </source>
</reference>
<dbReference type="InterPro" id="IPR037069">
    <property type="entry name" value="AcylCoA_DH/ox_N_sf"/>
</dbReference>
<dbReference type="FunFam" id="1.20.140.10:FF:000001">
    <property type="entry name" value="Acyl-CoA dehydrogenase"/>
    <property type="match status" value="1"/>
</dbReference>
<evidence type="ECO:0000256" key="6">
    <source>
        <dbReference type="RuleBase" id="RU362125"/>
    </source>
</evidence>
<dbReference type="EMBL" id="AP022599">
    <property type="protein sequence ID" value="BBY80240.1"/>
    <property type="molecule type" value="Genomic_DNA"/>
</dbReference>
<evidence type="ECO:0000256" key="1">
    <source>
        <dbReference type="ARBA" id="ARBA00001974"/>
    </source>
</evidence>
<name>A0A7I7UGQ1_MYCPV</name>
<dbReference type="InterPro" id="IPR009075">
    <property type="entry name" value="AcylCo_DH/oxidase_C"/>
</dbReference>
<dbReference type="InterPro" id="IPR046373">
    <property type="entry name" value="Acyl-CoA_Oxase/DH_mid-dom_sf"/>
</dbReference>
<organism evidence="10 11">
    <name type="scientific">Mycolicibacterium pulveris</name>
    <name type="common">Mycobacterium pulveris</name>
    <dbReference type="NCBI Taxonomy" id="36813"/>
    <lineage>
        <taxon>Bacteria</taxon>
        <taxon>Bacillati</taxon>
        <taxon>Actinomycetota</taxon>
        <taxon>Actinomycetes</taxon>
        <taxon>Mycobacteriales</taxon>
        <taxon>Mycobacteriaceae</taxon>
        <taxon>Mycolicibacterium</taxon>
    </lineage>
</organism>
<dbReference type="Gene3D" id="1.10.540.10">
    <property type="entry name" value="Acyl-CoA dehydrogenase/oxidase, N-terminal domain"/>
    <property type="match status" value="1"/>
</dbReference>
<dbReference type="AlphaFoldDB" id="A0A7I7UGQ1"/>
<proteinExistence type="inferred from homology"/>
<dbReference type="SUPFAM" id="SSF47203">
    <property type="entry name" value="Acyl-CoA dehydrogenase C-terminal domain-like"/>
    <property type="match status" value="1"/>
</dbReference>
<comment type="cofactor">
    <cofactor evidence="1 6">
        <name>FAD</name>
        <dbReference type="ChEBI" id="CHEBI:57692"/>
    </cofactor>
</comment>
<keyword evidence="3 6" id="KW-0285">Flavoprotein</keyword>
<dbReference type="Gene3D" id="1.20.140.10">
    <property type="entry name" value="Butyryl-CoA Dehydrogenase, subunit A, domain 3"/>
    <property type="match status" value="1"/>
</dbReference>
<sequence>MVSQLCDSSFSGGPVEALSLPQEQREFGAAVSEFGRRECGTREQRDALTHHGAEQHHAGVYQKLADLGYLGVSIPEEYGGSGGGLTEQVILFEELWRALVPVHGAGTSHTVAGIYKRFAGEEQKKSALGAICAGKVMSISISEPGAGSDAAAISCRADKVDGGWRINGQKTWCSDAQFATAILVVVRTSRGTRPHDGLTLLEVPADAAGLRISPIATLGGSEVNDLYFTDVFVPESAVVGVEGGGWKQIMAGLNGERLVCAAQGLGMAQRAFDDLLAYVTERQQFGAPIGSFQAIRHRIADLAIEIEAAKALTYATVHHIENEIGSPEEWVRATSMSKVKVTETAKRVALEGVQMMGGYGYSCEFDMERHLRMSIAPTIYAGTNEIQRDIISSTYGLRK</sequence>
<dbReference type="GO" id="GO:0003995">
    <property type="term" value="F:acyl-CoA dehydrogenase activity"/>
    <property type="evidence" value="ECO:0007669"/>
    <property type="project" value="TreeGrafter"/>
</dbReference>